<keyword evidence="6 8" id="KW-1133">Transmembrane helix</keyword>
<dbReference type="Gene3D" id="1.20.81.30">
    <property type="entry name" value="Type II secretion system (T2SS), domain F"/>
    <property type="match status" value="2"/>
</dbReference>
<evidence type="ECO:0000256" key="2">
    <source>
        <dbReference type="ARBA" id="ARBA00005745"/>
    </source>
</evidence>
<dbReference type="EMBL" id="CP073345">
    <property type="protein sequence ID" value="UTW05608.1"/>
    <property type="molecule type" value="Genomic_DNA"/>
</dbReference>
<evidence type="ECO:0000256" key="5">
    <source>
        <dbReference type="ARBA" id="ARBA00022692"/>
    </source>
</evidence>
<evidence type="ECO:0000256" key="8">
    <source>
        <dbReference type="SAM" id="Phobius"/>
    </source>
</evidence>
<evidence type="ECO:0000256" key="3">
    <source>
        <dbReference type="ARBA" id="ARBA00022475"/>
    </source>
</evidence>
<evidence type="ECO:0000256" key="6">
    <source>
        <dbReference type="ARBA" id="ARBA00022989"/>
    </source>
</evidence>
<feature type="transmembrane region" description="Helical" evidence="8">
    <location>
        <begin position="224"/>
        <end position="243"/>
    </location>
</feature>
<geneLocation type="plasmid" evidence="10 11">
    <name>unnamed</name>
</geneLocation>
<dbReference type="InterPro" id="IPR018076">
    <property type="entry name" value="T2SS_GspF_dom"/>
</dbReference>
<protein>
    <submittedName>
        <fullName evidence="10">Type II secretion system F family protein</fullName>
    </submittedName>
</protein>
<keyword evidence="5 8" id="KW-0812">Transmembrane</keyword>
<evidence type="ECO:0000313" key="10">
    <source>
        <dbReference type="EMBL" id="UTW05608.1"/>
    </source>
</evidence>
<keyword evidence="4" id="KW-0997">Cell inner membrane</keyword>
<dbReference type="Pfam" id="PF00482">
    <property type="entry name" value="T2SSF"/>
    <property type="match status" value="2"/>
</dbReference>
<evidence type="ECO:0000256" key="1">
    <source>
        <dbReference type="ARBA" id="ARBA00004429"/>
    </source>
</evidence>
<comment type="similarity">
    <text evidence="2">Belongs to the GSP F family.</text>
</comment>
<evidence type="ECO:0000256" key="7">
    <source>
        <dbReference type="ARBA" id="ARBA00023136"/>
    </source>
</evidence>
<gene>
    <name evidence="10" type="ORF">KDX31_19625</name>
</gene>
<name>A0ABY5GZZ8_9GAMM</name>
<dbReference type="PANTHER" id="PTHR30012">
    <property type="entry name" value="GENERAL SECRETION PATHWAY PROTEIN"/>
    <property type="match status" value="1"/>
</dbReference>
<feature type="transmembrane region" description="Helical" evidence="8">
    <location>
        <begin position="170"/>
        <end position="193"/>
    </location>
</feature>
<dbReference type="InterPro" id="IPR042094">
    <property type="entry name" value="T2SS_GspF_sf"/>
</dbReference>
<evidence type="ECO:0000313" key="11">
    <source>
        <dbReference type="Proteomes" id="UP001059950"/>
    </source>
</evidence>
<sequence length="405" mass="44475">MITFNYQAVTGEGELRNGVIEAPDRTTAIEQLQRQGLIPMSVDPFQKSTGQSILQMQIRFGRSGQRHTMQFTQDLATLLEAGIALDRALAIMVSVTSDEQSQQLISKVQEGVRKGQALSVALANCPDSFSPFYLNMVQAAEAAGNLSAGLEDLAAYLERSQALRERTLSALIYPMILLLVAGASLTIILVYVVPQFEQLFSDMGQALPLATRIVINTARGLTDYGIWILLFIVALIVYIRHLLKTPAIRLRWDRRSLTLPLWGGLNQRLEIARFSRSLGTLVKAGVPLLNALNIAKDTLLNQALTEEVKLAADSVKEGSTLAEPLTRSKLFPPLMLQMVQVGEETGQLDRMLLRIAEVYDRQVDTAIQRMLTTLEPALIVGLGVMIAGIIMSILVAILSLNQLPV</sequence>
<keyword evidence="3" id="KW-1003">Cell membrane</keyword>
<dbReference type="Proteomes" id="UP001059950">
    <property type="component" value="Plasmid unnamed"/>
</dbReference>
<dbReference type="InterPro" id="IPR003004">
    <property type="entry name" value="GspF/PilC"/>
</dbReference>
<comment type="subcellular location">
    <subcellularLocation>
        <location evidence="1">Cell inner membrane</location>
        <topology evidence="1">Multi-pass membrane protein</topology>
    </subcellularLocation>
</comment>
<organism evidence="10 11">
    <name type="scientific">Amphritea atlantica</name>
    <dbReference type="NCBI Taxonomy" id="355243"/>
    <lineage>
        <taxon>Bacteria</taxon>
        <taxon>Pseudomonadati</taxon>
        <taxon>Pseudomonadota</taxon>
        <taxon>Gammaproteobacteria</taxon>
        <taxon>Oceanospirillales</taxon>
        <taxon>Oceanospirillaceae</taxon>
        <taxon>Amphritea</taxon>
    </lineage>
</organism>
<dbReference type="PRINTS" id="PR00812">
    <property type="entry name" value="BCTERIALGSPF"/>
</dbReference>
<feature type="transmembrane region" description="Helical" evidence="8">
    <location>
        <begin position="377"/>
        <end position="400"/>
    </location>
</feature>
<keyword evidence="11" id="KW-1185">Reference proteome</keyword>
<feature type="domain" description="Type II secretion system protein GspF" evidence="9">
    <location>
        <begin position="274"/>
        <end position="395"/>
    </location>
</feature>
<feature type="domain" description="Type II secretion system protein GspF" evidence="9">
    <location>
        <begin position="71"/>
        <end position="194"/>
    </location>
</feature>
<reference evidence="10" key="1">
    <citation type="submission" date="2021-04" db="EMBL/GenBank/DDBJ databases">
        <title>Oceanospirillales bacteria with DddD are important DMSP degraders in coastal seawater.</title>
        <authorList>
            <person name="Liu J."/>
        </authorList>
    </citation>
    <scope>NUCLEOTIDE SEQUENCE</scope>
    <source>
        <strain evidence="10">GY6</strain>
        <plasmid evidence="10">unnamed</plasmid>
    </source>
</reference>
<accession>A0ABY5GZZ8</accession>
<evidence type="ECO:0000259" key="9">
    <source>
        <dbReference type="Pfam" id="PF00482"/>
    </source>
</evidence>
<proteinExistence type="inferred from homology"/>
<dbReference type="PANTHER" id="PTHR30012:SF7">
    <property type="entry name" value="PROTEIN TRANSPORT PROTEIN HOFC HOMOLOG"/>
    <property type="match status" value="1"/>
</dbReference>
<keyword evidence="7 8" id="KW-0472">Membrane</keyword>
<evidence type="ECO:0000256" key="4">
    <source>
        <dbReference type="ARBA" id="ARBA00022519"/>
    </source>
</evidence>
<keyword evidence="10" id="KW-0614">Plasmid</keyword>